<reference evidence="3" key="1">
    <citation type="submission" date="2022-10" db="EMBL/GenBank/DDBJ databases">
        <title>Chitinophaga sp. nov., isolated from soil.</title>
        <authorList>
            <person name="Jeon C.O."/>
        </authorList>
    </citation>
    <scope>NUCLEOTIDE SEQUENCE</scope>
    <source>
        <strain evidence="3">R8</strain>
    </source>
</reference>
<dbReference type="PROSITE" id="PS51257">
    <property type="entry name" value="PROKAR_LIPOPROTEIN"/>
    <property type="match status" value="1"/>
</dbReference>
<dbReference type="Proteomes" id="UP001162741">
    <property type="component" value="Chromosome"/>
</dbReference>
<sequence>MKNKLSYLVAVSLLLSFAVVQSCQKMEIKIETTGDVNIVGYLEKYPDSFSLFKQVLDRTETSAFLNAYGAYTFFAPTNSAVKTWLTQSGFSSVEAANIETLKSIVQFHLIMDTLTTTSFKDGKLPVPTLYGQYLITGVSNKGGSSSFIVNRQALVIKSNVRVGNGFIHEIDHVLQPSTTTLAKQLEAKPEFSIFVQAIKETGLYERLNTVDADTSKRWMTLLAESNRVLADSGIHSYADLKAKYSNTGNPTNPADSLHIYVAYHILTGVKFLGDIISTSAHQTLQPQEVVSTQLINSEVILNEDMFNGVLEKGVTLIRDVSDNAASNGVWHDAGGHFTAKYRPPTAVYWDVSTFTEIMKMPANYRKANFDFRRQTEADQPLKDIYWGWGPLAGTNTFTYYYNSTNSVGRYAVNNDVNQLPLGLPNRPIWWEMVTPPIVKGKYKIWMCYSRSKQSSSSNQLCQVTVNGELMPRTFNFTELRPKGSDTELEAIGWKQYTETRAYSADSNYAGKLVGTYEFKTTQRQLIRIIPISGTQNNNYLDMIHIIPVDDNQLLPKFATDGSKKYN</sequence>
<dbReference type="InterPro" id="IPR036378">
    <property type="entry name" value="FAS1_dom_sf"/>
</dbReference>
<dbReference type="Gene3D" id="2.30.180.10">
    <property type="entry name" value="FAS1 domain"/>
    <property type="match status" value="2"/>
</dbReference>
<dbReference type="RefSeq" id="WP_264282004.1">
    <property type="nucleotide sequence ID" value="NZ_CP107006.1"/>
</dbReference>
<accession>A0ABY6J300</accession>
<dbReference type="PANTHER" id="PTHR10900:SF77">
    <property type="entry name" value="FI19380P1"/>
    <property type="match status" value="1"/>
</dbReference>
<dbReference type="PROSITE" id="PS50213">
    <property type="entry name" value="FAS1"/>
    <property type="match status" value="2"/>
</dbReference>
<feature type="domain" description="FAS1" evidence="2">
    <location>
        <begin position="36"/>
        <end position="174"/>
    </location>
</feature>
<dbReference type="SUPFAM" id="SSF82153">
    <property type="entry name" value="FAS1 domain"/>
    <property type="match status" value="2"/>
</dbReference>
<dbReference type="Pfam" id="PF02469">
    <property type="entry name" value="Fasciclin"/>
    <property type="match status" value="1"/>
</dbReference>
<keyword evidence="1" id="KW-0732">Signal</keyword>
<dbReference type="SMART" id="SM00554">
    <property type="entry name" value="FAS1"/>
    <property type="match status" value="1"/>
</dbReference>
<evidence type="ECO:0000259" key="2">
    <source>
        <dbReference type="PROSITE" id="PS50213"/>
    </source>
</evidence>
<organism evidence="3 4">
    <name type="scientific">Chitinophaga horti</name>
    <dbReference type="NCBI Taxonomy" id="2920382"/>
    <lineage>
        <taxon>Bacteria</taxon>
        <taxon>Pseudomonadati</taxon>
        <taxon>Bacteroidota</taxon>
        <taxon>Chitinophagia</taxon>
        <taxon>Chitinophagales</taxon>
        <taxon>Chitinophagaceae</taxon>
        <taxon>Chitinophaga</taxon>
    </lineage>
</organism>
<dbReference type="InterPro" id="IPR050904">
    <property type="entry name" value="Adhesion/Biosynth-related"/>
</dbReference>
<proteinExistence type="predicted"/>
<feature type="signal peptide" evidence="1">
    <location>
        <begin position="1"/>
        <end position="22"/>
    </location>
</feature>
<feature type="domain" description="FAS1" evidence="2">
    <location>
        <begin position="178"/>
        <end position="325"/>
    </location>
</feature>
<evidence type="ECO:0000313" key="4">
    <source>
        <dbReference type="Proteomes" id="UP001162741"/>
    </source>
</evidence>
<dbReference type="InterPro" id="IPR000782">
    <property type="entry name" value="FAS1_domain"/>
</dbReference>
<gene>
    <name evidence="3" type="ORF">MKQ68_02925</name>
</gene>
<protein>
    <submittedName>
        <fullName evidence="3">Fasciclin domain-containing protein</fullName>
    </submittedName>
</protein>
<dbReference type="EMBL" id="CP107006">
    <property type="protein sequence ID" value="UYQ94043.1"/>
    <property type="molecule type" value="Genomic_DNA"/>
</dbReference>
<evidence type="ECO:0000313" key="3">
    <source>
        <dbReference type="EMBL" id="UYQ94043.1"/>
    </source>
</evidence>
<feature type="chain" id="PRO_5045543665" evidence="1">
    <location>
        <begin position="23"/>
        <end position="566"/>
    </location>
</feature>
<dbReference type="PANTHER" id="PTHR10900">
    <property type="entry name" value="PERIOSTIN-RELATED"/>
    <property type="match status" value="1"/>
</dbReference>
<name>A0ABY6J300_9BACT</name>
<keyword evidence="4" id="KW-1185">Reference proteome</keyword>
<evidence type="ECO:0000256" key="1">
    <source>
        <dbReference type="SAM" id="SignalP"/>
    </source>
</evidence>